<name>A0A178IJ25_9BACT</name>
<reference evidence="1 2" key="1">
    <citation type="submission" date="2016-01" db="EMBL/GenBank/DDBJ databases">
        <title>High potential of lignocellulose degradation of a new Verrucomicrobia species.</title>
        <authorList>
            <person name="Wang Y."/>
            <person name="Shi Y."/>
            <person name="Qiu Z."/>
            <person name="Liu S."/>
            <person name="Yang H."/>
        </authorList>
    </citation>
    <scope>NUCLEOTIDE SEQUENCE [LARGE SCALE GENOMIC DNA]</scope>
    <source>
        <strain evidence="1 2">TSB47</strain>
    </source>
</reference>
<keyword evidence="2" id="KW-1185">Reference proteome</keyword>
<evidence type="ECO:0000313" key="2">
    <source>
        <dbReference type="Proteomes" id="UP000078486"/>
    </source>
</evidence>
<comment type="caution">
    <text evidence="1">The sequence shown here is derived from an EMBL/GenBank/DDBJ whole genome shotgun (WGS) entry which is preliminary data.</text>
</comment>
<organism evidence="1 2">
    <name type="scientific">Termitidicoccus mucosus</name>
    <dbReference type="NCBI Taxonomy" id="1184151"/>
    <lineage>
        <taxon>Bacteria</taxon>
        <taxon>Pseudomonadati</taxon>
        <taxon>Verrucomicrobiota</taxon>
        <taxon>Opitutia</taxon>
        <taxon>Opitutales</taxon>
        <taxon>Opitutaceae</taxon>
        <taxon>Termitidicoccus</taxon>
    </lineage>
</organism>
<accession>A0A178IJ25</accession>
<gene>
    <name evidence="1" type="ORF">AW736_11285</name>
</gene>
<proteinExistence type="predicted"/>
<dbReference type="AlphaFoldDB" id="A0A178IJ25"/>
<sequence length="97" mass="10732">MIFSAVRVLVSMAAAARPGQSKTRRPDGTSRDWVFATFMTGIISHECHSPIIVLVNNTPAFYVRQPTDTCKGQMFQEIGLNKEDIEIASYEVAVLCP</sequence>
<evidence type="ECO:0000313" key="1">
    <source>
        <dbReference type="EMBL" id="OAM89894.1"/>
    </source>
</evidence>
<protein>
    <submittedName>
        <fullName evidence="1">Uncharacterized protein</fullName>
    </submittedName>
</protein>
<dbReference type="Proteomes" id="UP000078486">
    <property type="component" value="Unassembled WGS sequence"/>
</dbReference>
<dbReference type="RefSeq" id="WP_068770354.1">
    <property type="nucleotide sequence ID" value="NZ_KV441840.1"/>
</dbReference>
<dbReference type="EMBL" id="LRRQ01000076">
    <property type="protein sequence ID" value="OAM89894.1"/>
    <property type="molecule type" value="Genomic_DNA"/>
</dbReference>